<dbReference type="SMART" id="SM00062">
    <property type="entry name" value="PBPb"/>
    <property type="match status" value="1"/>
</dbReference>
<dbReference type="Proteomes" id="UP000430564">
    <property type="component" value="Unassembled WGS sequence"/>
</dbReference>
<evidence type="ECO:0000259" key="3">
    <source>
        <dbReference type="SMART" id="SM00062"/>
    </source>
</evidence>
<name>A0A6I1EKG5_9BURK</name>
<dbReference type="Pfam" id="PF00497">
    <property type="entry name" value="SBP_bac_3"/>
    <property type="match status" value="1"/>
</dbReference>
<evidence type="ECO:0000313" key="5">
    <source>
        <dbReference type="EMBL" id="KAB7660607.1"/>
    </source>
</evidence>
<dbReference type="SUPFAM" id="SSF53850">
    <property type="entry name" value="Periplasmic binding protein-like II"/>
    <property type="match status" value="1"/>
</dbReference>
<feature type="chain" id="PRO_5026280966" evidence="2">
    <location>
        <begin position="24"/>
        <end position="288"/>
    </location>
</feature>
<gene>
    <name evidence="5" type="ORF">GBM95_05725</name>
</gene>
<evidence type="ECO:0000259" key="4">
    <source>
        <dbReference type="SMART" id="SM00079"/>
    </source>
</evidence>
<dbReference type="InterPro" id="IPR001638">
    <property type="entry name" value="Solute-binding_3/MltF_N"/>
</dbReference>
<dbReference type="GO" id="GO:0015276">
    <property type="term" value="F:ligand-gated monoatomic ion channel activity"/>
    <property type="evidence" value="ECO:0007669"/>
    <property type="project" value="InterPro"/>
</dbReference>
<feature type="signal peptide" evidence="2">
    <location>
        <begin position="1"/>
        <end position="23"/>
    </location>
</feature>
<accession>A0A6I1EKG5</accession>
<dbReference type="InterPro" id="IPR006311">
    <property type="entry name" value="TAT_signal"/>
</dbReference>
<protein>
    <submittedName>
        <fullName evidence="5">Transporter substrate-binding domain-containing protein</fullName>
    </submittedName>
</protein>
<dbReference type="PANTHER" id="PTHR35936">
    <property type="entry name" value="MEMBRANE-BOUND LYTIC MUREIN TRANSGLYCOSYLASE F"/>
    <property type="match status" value="1"/>
</dbReference>
<dbReference type="PROSITE" id="PS51257">
    <property type="entry name" value="PROKAR_LIPOPROTEIN"/>
    <property type="match status" value="1"/>
</dbReference>
<comment type="caution">
    <text evidence="5">The sequence shown here is derived from an EMBL/GenBank/DDBJ whole genome shotgun (WGS) entry which is preliminary data.</text>
</comment>
<dbReference type="EMBL" id="WEHX01000028">
    <property type="protein sequence ID" value="KAB7660607.1"/>
    <property type="molecule type" value="Genomic_DNA"/>
</dbReference>
<dbReference type="InterPro" id="IPR001320">
    <property type="entry name" value="Iontro_rcpt_C"/>
</dbReference>
<evidence type="ECO:0000256" key="2">
    <source>
        <dbReference type="SAM" id="SignalP"/>
    </source>
</evidence>
<reference evidence="5 6" key="1">
    <citation type="submission" date="2019-10" db="EMBL/GenBank/DDBJ databases">
        <title>Genome diversity of Sutterella seckii.</title>
        <authorList>
            <person name="Chaplin A.V."/>
            <person name="Sokolova S.R."/>
            <person name="Mosin K.A."/>
            <person name="Ivanova E.L."/>
            <person name="Kochetkova T.O."/>
            <person name="Goltsov A.Y."/>
            <person name="Trofimov D.Y."/>
            <person name="Efimov B.A."/>
        </authorList>
    </citation>
    <scope>NUCLEOTIDE SEQUENCE [LARGE SCALE GENOMIC DNA]</scope>
    <source>
        <strain evidence="5 6">ASD393</strain>
    </source>
</reference>
<keyword evidence="1 2" id="KW-0732">Signal</keyword>
<feature type="domain" description="Ionotropic glutamate receptor C-terminal" evidence="4">
    <location>
        <begin position="46"/>
        <end position="267"/>
    </location>
</feature>
<evidence type="ECO:0000313" key="6">
    <source>
        <dbReference type="Proteomes" id="UP000430564"/>
    </source>
</evidence>
<proteinExistence type="predicted"/>
<sequence length="288" mass="31280">MMNSISRRKAVAAALSLSILALAGCGEKSSDAPKLTAAADTMEKSVLVVGMELAYPPFEGKDAAGNPSGVSVDFMKDFGKKIGKEIRIENISFDGLIPALVTGKVDMVMSSMTITAERAKTVDFSAPYANALLGILTNKGSNVKSIEDLNQKGRKIAAKIGSTGYLFAQKHLTNATVTALPDESACVMEVSTGKVDGFLYDQLTIYRNWQKNPDTTNAVFIPFQDVEPWGVAVRKGDKNLLTALNSFIEESKKDGEFDRLTEKHLSAEKAAFDKLGFKWFFDFTPLKK</sequence>
<evidence type="ECO:0000256" key="1">
    <source>
        <dbReference type="ARBA" id="ARBA00022729"/>
    </source>
</evidence>
<feature type="domain" description="Solute-binding protein family 3/N-terminal" evidence="3">
    <location>
        <begin position="46"/>
        <end position="268"/>
    </location>
</feature>
<dbReference type="Gene3D" id="3.40.190.10">
    <property type="entry name" value="Periplasmic binding protein-like II"/>
    <property type="match status" value="2"/>
</dbReference>
<organism evidence="5 6">
    <name type="scientific">Sutterella seckii</name>
    <dbReference type="NCBI Taxonomy" id="1944635"/>
    <lineage>
        <taxon>Bacteria</taxon>
        <taxon>Pseudomonadati</taxon>
        <taxon>Pseudomonadota</taxon>
        <taxon>Betaproteobacteria</taxon>
        <taxon>Burkholderiales</taxon>
        <taxon>Sutterellaceae</taxon>
        <taxon>Sutterella</taxon>
    </lineage>
</organism>
<dbReference type="PROSITE" id="PS51318">
    <property type="entry name" value="TAT"/>
    <property type="match status" value="1"/>
</dbReference>
<dbReference type="AlphaFoldDB" id="A0A6I1EKG5"/>
<dbReference type="CDD" id="cd13629">
    <property type="entry name" value="PBP2_Dsm1740"/>
    <property type="match status" value="1"/>
</dbReference>
<dbReference type="SMART" id="SM00079">
    <property type="entry name" value="PBPe"/>
    <property type="match status" value="1"/>
</dbReference>
<dbReference type="PANTHER" id="PTHR35936:SF17">
    <property type="entry name" value="ARGININE-BINDING EXTRACELLULAR PROTEIN ARTP"/>
    <property type="match status" value="1"/>
</dbReference>
<dbReference type="RefSeq" id="WP_152158215.1">
    <property type="nucleotide sequence ID" value="NZ_WEHX01000028.1"/>
</dbReference>
<dbReference type="OrthoDB" id="5363083at2"/>
<dbReference type="GO" id="GO:0016020">
    <property type="term" value="C:membrane"/>
    <property type="evidence" value="ECO:0007669"/>
    <property type="project" value="InterPro"/>
</dbReference>